<dbReference type="RefSeq" id="WP_380431164.1">
    <property type="nucleotide sequence ID" value="NZ_JBHSAC010000042.1"/>
</dbReference>
<comment type="caution">
    <text evidence="2">The sequence shown here is derived from an EMBL/GenBank/DDBJ whole genome shotgun (WGS) entry which is preliminary data.</text>
</comment>
<evidence type="ECO:0000313" key="3">
    <source>
        <dbReference type="Proteomes" id="UP001595901"/>
    </source>
</evidence>
<keyword evidence="3" id="KW-1185">Reference proteome</keyword>
<protein>
    <submittedName>
        <fullName evidence="2">Helix-turn-helix transcriptional regulator</fullName>
    </submittedName>
</protein>
<accession>A0ABV8D118</accession>
<dbReference type="Gene3D" id="1.10.10.60">
    <property type="entry name" value="Homeodomain-like"/>
    <property type="match status" value="1"/>
</dbReference>
<dbReference type="EMBL" id="JBHSAC010000042">
    <property type="protein sequence ID" value="MFC3932078.1"/>
    <property type="molecule type" value="Genomic_DNA"/>
</dbReference>
<dbReference type="Pfam" id="PF00165">
    <property type="entry name" value="HTH_AraC"/>
    <property type="match status" value="1"/>
</dbReference>
<proteinExistence type="predicted"/>
<reference evidence="3" key="1">
    <citation type="journal article" date="2019" name="Int. J. Syst. Evol. Microbiol.">
        <title>The Global Catalogue of Microorganisms (GCM) 10K type strain sequencing project: providing services to taxonomists for standard genome sequencing and annotation.</title>
        <authorList>
            <consortium name="The Broad Institute Genomics Platform"/>
            <consortium name="The Broad Institute Genome Sequencing Center for Infectious Disease"/>
            <person name="Wu L."/>
            <person name="Ma J."/>
        </authorList>
    </citation>
    <scope>NUCLEOTIDE SEQUENCE [LARGE SCALE GENOMIC DNA]</scope>
    <source>
        <strain evidence="3">CCUG 58728</strain>
    </source>
</reference>
<organism evidence="2 3">
    <name type="scientific">Streptococcus dentapri</name>
    <dbReference type="NCBI Taxonomy" id="573564"/>
    <lineage>
        <taxon>Bacteria</taxon>
        <taxon>Bacillati</taxon>
        <taxon>Bacillota</taxon>
        <taxon>Bacilli</taxon>
        <taxon>Lactobacillales</taxon>
        <taxon>Streptococcaceae</taxon>
        <taxon>Streptococcus</taxon>
    </lineage>
</organism>
<dbReference type="Proteomes" id="UP001595901">
    <property type="component" value="Unassembled WGS sequence"/>
</dbReference>
<gene>
    <name evidence="2" type="ORF">ACFOSE_04695</name>
</gene>
<dbReference type="InterPro" id="IPR018060">
    <property type="entry name" value="HTH_AraC"/>
</dbReference>
<sequence>MAEHLGDGVSLEKAAQHFHYAPSYFSRQFKKLLV</sequence>
<evidence type="ECO:0000313" key="2">
    <source>
        <dbReference type="EMBL" id="MFC3932078.1"/>
    </source>
</evidence>
<feature type="domain" description="HTH araC/xylS-type" evidence="1">
    <location>
        <begin position="1"/>
        <end position="32"/>
    </location>
</feature>
<evidence type="ECO:0000259" key="1">
    <source>
        <dbReference type="Pfam" id="PF00165"/>
    </source>
</evidence>
<name>A0ABV8D118_9STRE</name>